<dbReference type="STRING" id="1447875.A0A2B7X1R8"/>
<feature type="binding site" evidence="8">
    <location>
        <begin position="26"/>
        <end position="31"/>
    </location>
    <ligand>
        <name>NAD(+)</name>
        <dbReference type="ChEBI" id="CHEBI:57540"/>
    </ligand>
</feature>
<proteinExistence type="inferred from homology"/>
<dbReference type="Proteomes" id="UP000223968">
    <property type="component" value="Unassembled WGS sequence"/>
</dbReference>
<evidence type="ECO:0000256" key="9">
    <source>
        <dbReference type="RuleBase" id="RU000496"/>
    </source>
</evidence>
<evidence type="ECO:0000256" key="2">
    <source>
        <dbReference type="ARBA" id="ARBA00006054"/>
    </source>
</evidence>
<dbReference type="EMBL" id="PDNB01000154">
    <property type="protein sequence ID" value="PGH02875.1"/>
    <property type="molecule type" value="Genomic_DNA"/>
</dbReference>
<comment type="similarity">
    <text evidence="2">Belongs to the LDH/MDH superfamily. LDH family.</text>
</comment>
<dbReference type="GO" id="GO:0006089">
    <property type="term" value="P:lactate metabolic process"/>
    <property type="evidence" value="ECO:0007669"/>
    <property type="project" value="TreeGrafter"/>
</dbReference>
<dbReference type="NCBIfam" id="TIGR01771">
    <property type="entry name" value="L-LDH-NAD"/>
    <property type="match status" value="1"/>
</dbReference>
<feature type="domain" description="Lactate/malate dehydrogenase N-terminal" evidence="10">
    <location>
        <begin position="20"/>
        <end position="158"/>
    </location>
</feature>
<dbReference type="UniPathway" id="UPA00554">
    <property type="reaction ID" value="UER00611"/>
</dbReference>
<dbReference type="NCBIfam" id="NF000824">
    <property type="entry name" value="PRK00066.1"/>
    <property type="match status" value="1"/>
</dbReference>
<organism evidence="12 13">
    <name type="scientific">Helicocarpus griseus UAMH5409</name>
    <dbReference type="NCBI Taxonomy" id="1447875"/>
    <lineage>
        <taxon>Eukaryota</taxon>
        <taxon>Fungi</taxon>
        <taxon>Dikarya</taxon>
        <taxon>Ascomycota</taxon>
        <taxon>Pezizomycotina</taxon>
        <taxon>Eurotiomycetes</taxon>
        <taxon>Eurotiomycetidae</taxon>
        <taxon>Onygenales</taxon>
        <taxon>Ajellomycetaceae</taxon>
        <taxon>Helicocarpus</taxon>
    </lineage>
</organism>
<dbReference type="InterPro" id="IPR001557">
    <property type="entry name" value="L-lactate/malate_DH"/>
</dbReference>
<feature type="domain" description="Lactate/malate dehydrogenase C-terminal" evidence="11">
    <location>
        <begin position="161"/>
        <end position="325"/>
    </location>
</feature>
<feature type="binding site" evidence="8">
    <location>
        <position position="51"/>
    </location>
    <ligand>
        <name>NAD(+)</name>
        <dbReference type="ChEBI" id="CHEBI:57540"/>
    </ligand>
</feature>
<dbReference type="Gene3D" id="3.40.50.720">
    <property type="entry name" value="NAD(P)-binding Rossmann-like Domain"/>
    <property type="match status" value="1"/>
</dbReference>
<dbReference type="PANTHER" id="PTHR43128">
    <property type="entry name" value="L-2-HYDROXYCARBOXYLATE DEHYDROGENASE (NAD(P)(+))"/>
    <property type="match status" value="1"/>
</dbReference>
<sequence>MSAAKDGPRKPANRQDLRPVRISIIGAGNVGATTAYAVLLSGLAAEIVLVDVNNEKAEGEAMDLSHAAPNTHQTRIISGDYDACAGSSVVLITAGANQKPGQTRMDLLQINAGIFKDIIPKVAKAAPEAILVVAGNPVDVLTYVSWKLSGFEKHRVIGSGTMLDTARFRYELGQHYQVDPRNIHADIIGEHGDTELPVWSQASIVGMRLQDYCRQSGQKYNHEAMVKCFQETKNAAYEIIKRKKMTDKGIAAALMRLVETILRDENTLLTVSTVGTHGGVSGVSLSVPVKVNRTGAHYVLDPELSGEEKAELEKSAKNIKANIDSVDLGK</sequence>
<feature type="active site" description="Proton acceptor" evidence="7">
    <location>
        <position position="191"/>
    </location>
</feature>
<reference evidence="12 13" key="1">
    <citation type="submission" date="2017-10" db="EMBL/GenBank/DDBJ databases">
        <title>Comparative genomics in systemic dimorphic fungi from Ajellomycetaceae.</title>
        <authorList>
            <person name="Munoz J.F."/>
            <person name="Mcewen J.G."/>
            <person name="Clay O.K."/>
            <person name="Cuomo C.A."/>
        </authorList>
    </citation>
    <scope>NUCLEOTIDE SEQUENCE [LARGE SCALE GENOMIC DNA]</scope>
    <source>
        <strain evidence="12 13">UAMH5409</strain>
    </source>
</reference>
<dbReference type="EC" id="1.1.1.27" evidence="3 9"/>
<dbReference type="GO" id="GO:0004459">
    <property type="term" value="F:L-lactate dehydrogenase (NAD+) activity"/>
    <property type="evidence" value="ECO:0007669"/>
    <property type="project" value="UniProtKB-EC"/>
</dbReference>
<evidence type="ECO:0000313" key="12">
    <source>
        <dbReference type="EMBL" id="PGH02875.1"/>
    </source>
</evidence>
<dbReference type="Pfam" id="PF02866">
    <property type="entry name" value="Ldh_1_C"/>
    <property type="match status" value="1"/>
</dbReference>
<evidence type="ECO:0000256" key="8">
    <source>
        <dbReference type="PIRSR" id="PIRSR000102-3"/>
    </source>
</evidence>
<dbReference type="PANTHER" id="PTHR43128:SF16">
    <property type="entry name" value="L-LACTATE DEHYDROGENASE"/>
    <property type="match status" value="1"/>
</dbReference>
<evidence type="ECO:0000259" key="11">
    <source>
        <dbReference type="Pfam" id="PF02866"/>
    </source>
</evidence>
<dbReference type="GO" id="GO:0005737">
    <property type="term" value="C:cytoplasm"/>
    <property type="evidence" value="ECO:0007669"/>
    <property type="project" value="InterPro"/>
</dbReference>
<dbReference type="AlphaFoldDB" id="A0A2B7X1R8"/>
<dbReference type="SUPFAM" id="SSF56327">
    <property type="entry name" value="LDH C-terminal domain-like"/>
    <property type="match status" value="1"/>
</dbReference>
<comment type="pathway">
    <text evidence="1 9">Fermentation; pyruvate fermentation to lactate; (S)-lactate from pyruvate: step 1/1.</text>
</comment>
<evidence type="ECO:0000313" key="13">
    <source>
        <dbReference type="Proteomes" id="UP000223968"/>
    </source>
</evidence>
<dbReference type="PROSITE" id="PS00064">
    <property type="entry name" value="L_LDH"/>
    <property type="match status" value="1"/>
</dbReference>
<dbReference type="InterPro" id="IPR011304">
    <property type="entry name" value="L-lactate_DH"/>
</dbReference>
<keyword evidence="4 9" id="KW-0560">Oxidoreductase</keyword>
<accession>A0A2B7X1R8</accession>
<comment type="caution">
    <text evidence="12">The sequence shown here is derived from an EMBL/GenBank/DDBJ whole genome shotgun (WGS) entry which is preliminary data.</text>
</comment>
<evidence type="ECO:0000259" key="10">
    <source>
        <dbReference type="Pfam" id="PF00056"/>
    </source>
</evidence>
<dbReference type="HAMAP" id="MF_00488">
    <property type="entry name" value="Lactate_dehydrog"/>
    <property type="match status" value="1"/>
</dbReference>
<evidence type="ECO:0000256" key="5">
    <source>
        <dbReference type="ARBA" id="ARBA00023027"/>
    </source>
</evidence>
<evidence type="ECO:0000256" key="6">
    <source>
        <dbReference type="ARBA" id="ARBA00049258"/>
    </source>
</evidence>
<dbReference type="Gene3D" id="3.90.110.10">
    <property type="entry name" value="Lactate dehydrogenase/glycoside hydrolase, family 4, C-terminal"/>
    <property type="match status" value="1"/>
</dbReference>
<dbReference type="InterPro" id="IPR018177">
    <property type="entry name" value="L-lactate_DH_AS"/>
</dbReference>
<protein>
    <recommendedName>
        <fullName evidence="3 9">L-lactate dehydrogenase</fullName>
        <ecNumber evidence="3 9">1.1.1.27</ecNumber>
    </recommendedName>
</protein>
<dbReference type="FunFam" id="3.40.50.720:FF:000018">
    <property type="entry name" value="Malate dehydrogenase"/>
    <property type="match status" value="1"/>
</dbReference>
<comment type="catalytic activity">
    <reaction evidence="6 9">
        <text>(S)-lactate + NAD(+) = pyruvate + NADH + H(+)</text>
        <dbReference type="Rhea" id="RHEA:23444"/>
        <dbReference type="ChEBI" id="CHEBI:15361"/>
        <dbReference type="ChEBI" id="CHEBI:15378"/>
        <dbReference type="ChEBI" id="CHEBI:16651"/>
        <dbReference type="ChEBI" id="CHEBI:57540"/>
        <dbReference type="ChEBI" id="CHEBI:57945"/>
        <dbReference type="EC" id="1.1.1.27"/>
    </reaction>
</comment>
<evidence type="ECO:0000256" key="7">
    <source>
        <dbReference type="PIRSR" id="PIRSR000102-1"/>
    </source>
</evidence>
<keyword evidence="5 8" id="KW-0520">NAD</keyword>
<evidence type="ECO:0000256" key="1">
    <source>
        <dbReference type="ARBA" id="ARBA00004843"/>
    </source>
</evidence>
<dbReference type="SUPFAM" id="SSF51735">
    <property type="entry name" value="NAD(P)-binding Rossmann-fold domains"/>
    <property type="match status" value="1"/>
</dbReference>
<dbReference type="InterPro" id="IPR015955">
    <property type="entry name" value="Lactate_DH/Glyco_Ohase_4_C"/>
</dbReference>
<dbReference type="InterPro" id="IPR001236">
    <property type="entry name" value="Lactate/malate_DH_N"/>
</dbReference>
<dbReference type="Pfam" id="PF00056">
    <property type="entry name" value="Ldh_1_N"/>
    <property type="match status" value="1"/>
</dbReference>
<dbReference type="InterPro" id="IPR036291">
    <property type="entry name" value="NAD(P)-bd_dom_sf"/>
</dbReference>
<feature type="binding site" evidence="8">
    <location>
        <position position="111"/>
    </location>
    <ligand>
        <name>NAD(+)</name>
        <dbReference type="ChEBI" id="CHEBI:57540"/>
    </ligand>
</feature>
<evidence type="ECO:0000256" key="4">
    <source>
        <dbReference type="ARBA" id="ARBA00023002"/>
    </source>
</evidence>
<gene>
    <name evidence="12" type="ORF">AJ79_07531</name>
</gene>
<dbReference type="PRINTS" id="PR00086">
    <property type="entry name" value="LLDHDRGNASE"/>
</dbReference>
<keyword evidence="13" id="KW-1185">Reference proteome</keyword>
<name>A0A2B7X1R8_9EURO</name>
<evidence type="ECO:0000256" key="3">
    <source>
        <dbReference type="ARBA" id="ARBA00012967"/>
    </source>
</evidence>
<dbReference type="InterPro" id="IPR022383">
    <property type="entry name" value="Lactate/malate_DH_C"/>
</dbReference>
<dbReference type="PIRSF" id="PIRSF000102">
    <property type="entry name" value="Lac_mal_DH"/>
    <property type="match status" value="1"/>
</dbReference>
<dbReference type="CDD" id="cd05292">
    <property type="entry name" value="LDH_2"/>
    <property type="match status" value="1"/>
</dbReference>
<dbReference type="OrthoDB" id="6270329at2759"/>